<dbReference type="PANTHER" id="PTHR43369:SF2">
    <property type="entry name" value="PHOSPHORIBOSYLGLYCINAMIDE FORMYLTRANSFERASE"/>
    <property type="match status" value="1"/>
</dbReference>
<proteinExistence type="inferred from homology"/>
<protein>
    <recommendedName>
        <fullName evidence="6">Phosphoribosylglycinamide formyltransferase</fullName>
        <ecNumber evidence="6">2.1.2.2</ecNumber>
    </recommendedName>
    <alternativeName>
        <fullName evidence="6">5'-phosphoribosylglycinamide transformylase</fullName>
    </alternativeName>
    <alternativeName>
        <fullName evidence="6">GAR transformylase</fullName>
        <shortName evidence="6">GART</shortName>
    </alternativeName>
</protein>
<dbReference type="UniPathway" id="UPA00074">
    <property type="reaction ID" value="UER00126"/>
</dbReference>
<feature type="binding site" evidence="6">
    <location>
        <position position="52"/>
    </location>
    <ligand>
        <name>(6R)-10-formyltetrahydrofolate</name>
        <dbReference type="ChEBI" id="CHEBI:195366"/>
    </ligand>
</feature>
<feature type="site" description="Raises pKa of active site His" evidence="6">
    <location>
        <position position="137"/>
    </location>
</feature>
<name>A0A7Z0TAP8_9FUSO</name>
<evidence type="ECO:0000256" key="4">
    <source>
        <dbReference type="ARBA" id="ARBA00038440"/>
    </source>
</evidence>
<dbReference type="Gene3D" id="3.40.50.170">
    <property type="entry name" value="Formyl transferase, N-terminal domain"/>
    <property type="match status" value="1"/>
</dbReference>
<dbReference type="Proteomes" id="UP000526184">
    <property type="component" value="Unassembled WGS sequence"/>
</dbReference>
<feature type="binding site" evidence="6">
    <location>
        <position position="94"/>
    </location>
    <ligand>
        <name>(6R)-10-formyltetrahydrofolate</name>
        <dbReference type="ChEBI" id="CHEBI:195366"/>
    </ligand>
</feature>
<comment type="catalytic activity">
    <reaction evidence="5 6">
        <text>N(1)-(5-phospho-beta-D-ribosyl)glycinamide + (6R)-10-formyltetrahydrofolate = N(2)-formyl-N(1)-(5-phospho-beta-D-ribosyl)glycinamide + (6S)-5,6,7,8-tetrahydrofolate + H(+)</text>
        <dbReference type="Rhea" id="RHEA:15053"/>
        <dbReference type="ChEBI" id="CHEBI:15378"/>
        <dbReference type="ChEBI" id="CHEBI:57453"/>
        <dbReference type="ChEBI" id="CHEBI:143788"/>
        <dbReference type="ChEBI" id="CHEBI:147286"/>
        <dbReference type="ChEBI" id="CHEBI:195366"/>
        <dbReference type="EC" id="2.1.2.2"/>
    </reaction>
</comment>
<feature type="binding site" evidence="6">
    <location>
        <begin position="12"/>
        <end position="14"/>
    </location>
    <ligand>
        <name>N(1)-(5-phospho-beta-D-ribosyl)glycinamide</name>
        <dbReference type="ChEBI" id="CHEBI:143788"/>
    </ligand>
</feature>
<evidence type="ECO:0000256" key="3">
    <source>
        <dbReference type="ARBA" id="ARBA00022755"/>
    </source>
</evidence>
<dbReference type="GO" id="GO:0006189">
    <property type="term" value="P:'de novo' IMP biosynthetic process"/>
    <property type="evidence" value="ECO:0007669"/>
    <property type="project" value="UniProtKB-UniRule"/>
</dbReference>
<dbReference type="GO" id="GO:0005829">
    <property type="term" value="C:cytosol"/>
    <property type="evidence" value="ECO:0007669"/>
    <property type="project" value="TreeGrafter"/>
</dbReference>
<dbReference type="AlphaFoldDB" id="A0A7Z0TAP8"/>
<keyword evidence="9" id="KW-1185">Reference proteome</keyword>
<dbReference type="EMBL" id="JABMKT010000027">
    <property type="protein sequence ID" value="NYV28237.1"/>
    <property type="molecule type" value="Genomic_DNA"/>
</dbReference>
<evidence type="ECO:0000256" key="2">
    <source>
        <dbReference type="ARBA" id="ARBA00022679"/>
    </source>
</evidence>
<dbReference type="SUPFAM" id="SSF53328">
    <property type="entry name" value="Formyltransferase"/>
    <property type="match status" value="1"/>
</dbReference>
<dbReference type="PANTHER" id="PTHR43369">
    <property type="entry name" value="PHOSPHORIBOSYLGLYCINAMIDE FORMYLTRANSFERASE"/>
    <property type="match status" value="1"/>
</dbReference>
<evidence type="ECO:0000256" key="6">
    <source>
        <dbReference type="HAMAP-Rule" id="MF_01930"/>
    </source>
</evidence>
<dbReference type="InterPro" id="IPR002376">
    <property type="entry name" value="Formyl_transf_N"/>
</dbReference>
<sequence length="182" mass="20369">MSKIAVLVSGSGTNLRKILEKGIEVAVIISDRKCLAEDIAKEYNIPYFEFERKGISEKVCKILKGYDVKLIVLAGFLSILNGEILDKYEGRIINIHPSLLPKYSGRGMYGMKVHEKVFENGDKISGTTIHFVTKEVDAGGIIRQEVVDISEAKSADEIQKLILAREWKVYPQIIKEILDGSK</sequence>
<evidence type="ECO:0000259" key="7">
    <source>
        <dbReference type="Pfam" id="PF00551"/>
    </source>
</evidence>
<dbReference type="GO" id="GO:0004644">
    <property type="term" value="F:phosphoribosylglycinamide formyltransferase activity"/>
    <property type="evidence" value="ECO:0007669"/>
    <property type="project" value="UniProtKB-UniRule"/>
</dbReference>
<reference evidence="8 9" key="1">
    <citation type="submission" date="2020-05" db="EMBL/GenBank/DDBJ databases">
        <title>Streptobacillus felis strain LHL191014123.</title>
        <authorList>
            <person name="Fawzy A."/>
            <person name="Rau J."/>
            <person name="Risse K."/>
            <person name="Schauerte N."/>
            <person name="Geiger C."/>
            <person name="Blom J."/>
            <person name="Imirzalioglu C."/>
            <person name="Falgenhauer J."/>
            <person name="Bach A."/>
            <person name="Herden C."/>
            <person name="Eisenberg T."/>
        </authorList>
    </citation>
    <scope>NUCLEOTIDE SEQUENCE [LARGE SCALE GENOMIC DNA]</scope>
    <source>
        <strain evidence="8 9">LHL191014123</strain>
    </source>
</reference>
<comment type="caution">
    <text evidence="6">Lacks conserved residue(s) required for the propagation of feature annotation.</text>
</comment>
<evidence type="ECO:0000256" key="5">
    <source>
        <dbReference type="ARBA" id="ARBA00047664"/>
    </source>
</evidence>
<feature type="active site" description="Proton donor" evidence="6">
    <location>
        <position position="96"/>
    </location>
</feature>
<evidence type="ECO:0000313" key="9">
    <source>
        <dbReference type="Proteomes" id="UP000526184"/>
    </source>
</evidence>
<dbReference type="CDD" id="cd08645">
    <property type="entry name" value="FMT_core_GART"/>
    <property type="match status" value="1"/>
</dbReference>
<dbReference type="InterPro" id="IPR001555">
    <property type="entry name" value="GART_AS"/>
</dbReference>
<comment type="pathway">
    <text evidence="1 6">Purine metabolism; IMP biosynthesis via de novo pathway; N(2)-formyl-N(1)-(5-phospho-D-ribosyl)glycinamide from N(1)-(5-phospho-D-ribosyl)glycinamide (10-formyl THF route): step 1/1.</text>
</comment>
<comment type="function">
    <text evidence="6">Catalyzes the transfer of a formyl group from 10-formyltetrahydrofolate to 5-phospho-ribosyl-glycinamide (GAR), producing 5-phospho-ribosyl-N-formylglycinamide (FGAR) and tetrahydrofolate.</text>
</comment>
<dbReference type="InterPro" id="IPR004607">
    <property type="entry name" value="GART"/>
</dbReference>
<organism evidence="8 9">
    <name type="scientific">Streptobacillus felis</name>
    <dbReference type="NCBI Taxonomy" id="1384509"/>
    <lineage>
        <taxon>Bacteria</taxon>
        <taxon>Fusobacteriati</taxon>
        <taxon>Fusobacteriota</taxon>
        <taxon>Fusobacteriia</taxon>
        <taxon>Fusobacteriales</taxon>
        <taxon>Leptotrichiaceae</taxon>
        <taxon>Streptobacillus</taxon>
    </lineage>
</organism>
<keyword evidence="2 6" id="KW-0808">Transferase</keyword>
<dbReference type="InterPro" id="IPR036477">
    <property type="entry name" value="Formyl_transf_N_sf"/>
</dbReference>
<gene>
    <name evidence="6" type="primary">purN</name>
    <name evidence="8" type="ORF">HP397_05385</name>
</gene>
<accession>A0A7Z0TAP8</accession>
<dbReference type="RefSeq" id="WP_180136264.1">
    <property type="nucleotide sequence ID" value="NZ_JABMKT010000027.1"/>
</dbReference>
<dbReference type="Pfam" id="PF00551">
    <property type="entry name" value="Formyl_trans_N"/>
    <property type="match status" value="1"/>
</dbReference>
<dbReference type="EC" id="2.1.2.2" evidence="6"/>
<evidence type="ECO:0000256" key="1">
    <source>
        <dbReference type="ARBA" id="ARBA00005054"/>
    </source>
</evidence>
<feature type="domain" description="Formyl transferase N-terminal" evidence="7">
    <location>
        <begin position="3"/>
        <end position="174"/>
    </location>
</feature>
<dbReference type="PROSITE" id="PS00373">
    <property type="entry name" value="GART"/>
    <property type="match status" value="1"/>
</dbReference>
<dbReference type="HAMAP" id="MF_01930">
    <property type="entry name" value="PurN"/>
    <property type="match status" value="1"/>
</dbReference>
<evidence type="ECO:0000313" key="8">
    <source>
        <dbReference type="EMBL" id="NYV28237.1"/>
    </source>
</evidence>
<comment type="similarity">
    <text evidence="4 6">Belongs to the GART family.</text>
</comment>
<comment type="caution">
    <text evidence="8">The sequence shown here is derived from an EMBL/GenBank/DDBJ whole genome shotgun (WGS) entry which is preliminary data.</text>
</comment>
<keyword evidence="3 6" id="KW-0658">Purine biosynthesis</keyword>